<dbReference type="EMBL" id="JANPWB010000009">
    <property type="protein sequence ID" value="KAJ1151613.1"/>
    <property type="molecule type" value="Genomic_DNA"/>
</dbReference>
<sequence>MDVAGPTEMSADEAAAHYCTVDVSANPIIDLTSDQVACILSAIPFDGVEVRGGCPTRHPDGQWYERVARQASESCPGVVSGWDIRSAPRVCRGRLWERLYELLQAGGRQCRCVAGLGAWV</sequence>
<evidence type="ECO:0000313" key="2">
    <source>
        <dbReference type="Proteomes" id="UP001066276"/>
    </source>
</evidence>
<name>A0AAV7RI11_PLEWA</name>
<protein>
    <submittedName>
        <fullName evidence="1">Uncharacterized protein</fullName>
    </submittedName>
</protein>
<dbReference type="AlphaFoldDB" id="A0AAV7RI11"/>
<comment type="caution">
    <text evidence="1">The sequence shown here is derived from an EMBL/GenBank/DDBJ whole genome shotgun (WGS) entry which is preliminary data.</text>
</comment>
<proteinExistence type="predicted"/>
<gene>
    <name evidence="1" type="ORF">NDU88_004393</name>
</gene>
<keyword evidence="2" id="KW-1185">Reference proteome</keyword>
<reference evidence="1" key="1">
    <citation type="journal article" date="2022" name="bioRxiv">
        <title>Sequencing and chromosome-scale assembly of the giantPleurodeles waltlgenome.</title>
        <authorList>
            <person name="Brown T."/>
            <person name="Elewa A."/>
            <person name="Iarovenko S."/>
            <person name="Subramanian E."/>
            <person name="Araus A.J."/>
            <person name="Petzold A."/>
            <person name="Susuki M."/>
            <person name="Suzuki K.-i.T."/>
            <person name="Hayashi T."/>
            <person name="Toyoda A."/>
            <person name="Oliveira C."/>
            <person name="Osipova E."/>
            <person name="Leigh N.D."/>
            <person name="Simon A."/>
            <person name="Yun M.H."/>
        </authorList>
    </citation>
    <scope>NUCLEOTIDE SEQUENCE</scope>
    <source>
        <strain evidence="1">20211129_DDA</strain>
        <tissue evidence="1">Liver</tissue>
    </source>
</reference>
<evidence type="ECO:0000313" key="1">
    <source>
        <dbReference type="EMBL" id="KAJ1151613.1"/>
    </source>
</evidence>
<dbReference type="Proteomes" id="UP001066276">
    <property type="component" value="Chromosome 5"/>
</dbReference>
<organism evidence="1 2">
    <name type="scientific">Pleurodeles waltl</name>
    <name type="common">Iberian ribbed newt</name>
    <dbReference type="NCBI Taxonomy" id="8319"/>
    <lineage>
        <taxon>Eukaryota</taxon>
        <taxon>Metazoa</taxon>
        <taxon>Chordata</taxon>
        <taxon>Craniata</taxon>
        <taxon>Vertebrata</taxon>
        <taxon>Euteleostomi</taxon>
        <taxon>Amphibia</taxon>
        <taxon>Batrachia</taxon>
        <taxon>Caudata</taxon>
        <taxon>Salamandroidea</taxon>
        <taxon>Salamandridae</taxon>
        <taxon>Pleurodelinae</taxon>
        <taxon>Pleurodeles</taxon>
    </lineage>
</organism>
<accession>A0AAV7RI11</accession>